<evidence type="ECO:0000313" key="2">
    <source>
        <dbReference type="EMBL" id="GAA3376876.1"/>
    </source>
</evidence>
<proteinExistence type="predicted"/>
<evidence type="ECO:0000313" key="3">
    <source>
        <dbReference type="Proteomes" id="UP001499990"/>
    </source>
</evidence>
<dbReference type="PROSITE" id="PS50231">
    <property type="entry name" value="RICIN_B_LECTIN"/>
    <property type="match status" value="1"/>
</dbReference>
<dbReference type="InterPro" id="IPR028994">
    <property type="entry name" value="Integrin_alpha_N"/>
</dbReference>
<dbReference type="SMART" id="SM00458">
    <property type="entry name" value="RICIN"/>
    <property type="match status" value="1"/>
</dbReference>
<dbReference type="EMBL" id="BAAAYL010000001">
    <property type="protein sequence ID" value="GAA3376876.1"/>
    <property type="molecule type" value="Genomic_DNA"/>
</dbReference>
<dbReference type="Gene3D" id="2.80.10.50">
    <property type="match status" value="1"/>
</dbReference>
<dbReference type="InterPro" id="IPR000772">
    <property type="entry name" value="Ricin_B_lectin"/>
</dbReference>
<comment type="caution">
    <text evidence="2">The sequence shown here is derived from an EMBL/GenBank/DDBJ whole genome shotgun (WGS) entry which is preliminary data.</text>
</comment>
<accession>A0ABP6SHU0</accession>
<dbReference type="Proteomes" id="UP001499990">
    <property type="component" value="Unassembled WGS sequence"/>
</dbReference>
<gene>
    <name evidence="2" type="ORF">GCM10020367_50320</name>
</gene>
<dbReference type="Pfam" id="PF00652">
    <property type="entry name" value="Ricin_B_lectin"/>
    <property type="match status" value="1"/>
</dbReference>
<dbReference type="InterPro" id="IPR013783">
    <property type="entry name" value="Ig-like_fold"/>
</dbReference>
<dbReference type="InterPro" id="IPR035992">
    <property type="entry name" value="Ricin_B-like_lectins"/>
</dbReference>
<dbReference type="SUPFAM" id="SSF69318">
    <property type="entry name" value="Integrin alpha N-terminal domain"/>
    <property type="match status" value="1"/>
</dbReference>
<protein>
    <submittedName>
        <fullName evidence="2">VCBS repeat-containing protein</fullName>
    </submittedName>
</protein>
<dbReference type="SUPFAM" id="SSF50370">
    <property type="entry name" value="Ricin B-like lectins"/>
    <property type="match status" value="1"/>
</dbReference>
<evidence type="ECO:0000259" key="1">
    <source>
        <dbReference type="SMART" id="SM00458"/>
    </source>
</evidence>
<feature type="domain" description="Ricin B lectin" evidence="1">
    <location>
        <begin position="838"/>
        <end position="959"/>
    </location>
</feature>
<keyword evidence="3" id="KW-1185">Reference proteome</keyword>
<organism evidence="2 3">
    <name type="scientific">Streptomyces sannanensis</name>
    <dbReference type="NCBI Taxonomy" id="285536"/>
    <lineage>
        <taxon>Bacteria</taxon>
        <taxon>Bacillati</taxon>
        <taxon>Actinomycetota</taxon>
        <taxon>Actinomycetes</taxon>
        <taxon>Kitasatosporales</taxon>
        <taxon>Streptomycetaceae</taxon>
        <taxon>Streptomyces</taxon>
    </lineage>
</organism>
<dbReference type="Gene3D" id="2.60.40.10">
    <property type="entry name" value="Immunoglobulins"/>
    <property type="match status" value="1"/>
</dbReference>
<name>A0ABP6SHU0_9ACTN</name>
<reference evidence="3" key="1">
    <citation type="journal article" date="2019" name="Int. J. Syst. Evol. Microbiol.">
        <title>The Global Catalogue of Microorganisms (GCM) 10K type strain sequencing project: providing services to taxonomists for standard genome sequencing and annotation.</title>
        <authorList>
            <consortium name="The Broad Institute Genomics Platform"/>
            <consortium name="The Broad Institute Genome Sequencing Center for Infectious Disease"/>
            <person name="Wu L."/>
            <person name="Ma J."/>
        </authorList>
    </citation>
    <scope>NUCLEOTIDE SEQUENCE [LARGE SCALE GENOMIC DNA]</scope>
    <source>
        <strain evidence="3">JCM 9651</strain>
    </source>
</reference>
<sequence length="1166" mass="122217">MGGLIPVTTASQALAEEMPPGRTTIRAAEAHGTGASRTSEETEALRKAAHSGRPAEILGRRDETTQVLANPDGTFTWRQYVRPAFARAGGAWRKADATLERRPDGRLAPVAAVLGLSFSGGGSGPLATMAKNGRTLSLTWPGALPEPRLDGDTAVYPEVLPGVDLRIRADVDGFAQHLVVKSREAAADPRIAELSLGLKGEGTRLTADRRGNLTATDSKGAKVFSAPAPAMWDSSHLSKAEADKLRTGSAQAEPAPSARLVEMDTEVAGDRLRIVPDAAMLKDPKTVFPVVIDPVFSGGQRNNWALAYKQTSNPNIAGTAYWNGGTFTDKLARVGYESQTGFTGRSYFQMNTKGLQGSRIISAVFNVFNNHSWSCTATPVELGWTGPISPSTTWNKQPDWLQTLETRTFAHGWSTTSCPAKGEDFAAAPLKSAVQQVADAGGADLTLGLRSRADYETNTLSWKKFHSDPYLEVTYNTPPKVDSSAAYQGSWSLHATGLQPLSCSADPATWPTAGNTGLTLTAQVSDAQGGQLTAAFSLAEHQGAVVTAPTTTVTSGGIAQVRVPASSLVDGRTYEWTVQARDGTDTSAWTAPCRFRVDKTAPAKPTVTAADGYALDVAQVKARENRTIRFASSDTVGLDGFCYTLNNPLAVAGTKCSNGTFVAAGPDGTATVTVKPSLWPNNRLHVQAYDKAGNTSPYDGGDGSPETDTTLIVTDRPDFVRGPDGRARGDLPGDLDGDGHIDMLTTATDGNLRLYAGDGAGTGDVKAGVVVDRGGWNGARIAHRGDFVSATEGQTKDGYEDFFVKIGNKLYLYPGDGNGMPLPSQRKELIHPANKQTGPLTGAVGGKCLDVRSGSTANGTPIQYYTCNGTAAQDFHLTGGALKVLGKCVAAAGTDNFAAVTLWDCDGSPAQQWLDRGDRLLVNAASGRCLDLPWANPADGNALAVYDCNGTDAQVWNVPGSWAGVRQIVTPGNADGMPGSDLMVQEGADMWLYSGTAEGPLSAQTGTHQLLPGTKVGGAAWDQYDWLAPGDINGDGSVDLLGRATTGDPASTVYGKLFLYPGSLTTDPSTGTTAYGVGARTAYGNGGWQPASIPSLASAGNAQGTVVDNGDYRQFVPTAGEETPDLWATIAQGTGNLRFYPGRAAVHGTPVVVDEAAWTSSVTGIF</sequence>
<dbReference type="CDD" id="cd23451">
    <property type="entry name" value="beta-trefoil_Ricin_laminarinase"/>
    <property type="match status" value="1"/>
</dbReference>